<feature type="domain" description="C2H2-type" evidence="8">
    <location>
        <begin position="43"/>
        <end position="70"/>
    </location>
</feature>
<keyword evidence="2" id="KW-0677">Repeat</keyword>
<dbReference type="PROSITE" id="PS00028">
    <property type="entry name" value="ZINC_FINGER_C2H2_1"/>
    <property type="match status" value="12"/>
</dbReference>
<evidence type="ECO:0000256" key="1">
    <source>
        <dbReference type="ARBA" id="ARBA00022723"/>
    </source>
</evidence>
<dbReference type="AlphaFoldDB" id="A0AAN8WD29"/>
<comment type="caution">
    <text evidence="9">The sequence shown here is derived from an EMBL/GenBank/DDBJ whole genome shotgun (WGS) entry which is preliminary data.</text>
</comment>
<gene>
    <name evidence="9" type="ORF">SK128_025121</name>
</gene>
<keyword evidence="4" id="KW-0862">Zinc</keyword>
<feature type="non-terminal residue" evidence="9">
    <location>
        <position position="1"/>
    </location>
</feature>
<feature type="region of interest" description="Disordered" evidence="7">
    <location>
        <begin position="266"/>
        <end position="335"/>
    </location>
</feature>
<dbReference type="PANTHER" id="PTHR24377">
    <property type="entry name" value="IP01015P-RELATED"/>
    <property type="match status" value="1"/>
</dbReference>
<evidence type="ECO:0000256" key="7">
    <source>
        <dbReference type="SAM" id="MobiDB-lite"/>
    </source>
</evidence>
<feature type="compositionally biased region" description="Basic and acidic residues" evidence="7">
    <location>
        <begin position="668"/>
        <end position="686"/>
    </location>
</feature>
<keyword evidence="3 6" id="KW-0863">Zinc-finger</keyword>
<dbReference type="FunFam" id="3.30.160.60:FF:000446">
    <property type="entry name" value="Zinc finger protein"/>
    <property type="match status" value="2"/>
</dbReference>
<proteinExistence type="predicted"/>
<feature type="compositionally biased region" description="Basic and acidic residues" evidence="7">
    <location>
        <begin position="277"/>
        <end position="301"/>
    </location>
</feature>
<feature type="domain" description="C2H2-type" evidence="8">
    <location>
        <begin position="127"/>
        <end position="155"/>
    </location>
</feature>
<dbReference type="InterPro" id="IPR036236">
    <property type="entry name" value="Znf_C2H2_sf"/>
</dbReference>
<keyword evidence="10" id="KW-1185">Reference proteome</keyword>
<sequence length="761" mass="87685">DLEMEQGTTDKPRKFHCTECGRGFQRKSKLAIHMRIHTGERPYKCDECGKSFAVRDTLKGHLRVHTGERPYSCYICSLTFREKNVLKNHILRHKGERTYICKICNKGFNTNADLSTHRRSHNDVKAFPCEICGSAFRHSSALTKHVSAVHLKLKNHKCDICGNKFFQKYGLTEHMKIHTREQKGKNFECKTCGKKYYEQDHLTKHEMTHDPMAFRCYICHHLFSTNCSLKRHIEQHEELEAMMDMANNDDDDDQEIAPHMVVQAELGLPDDSDEESEGKISIKDEPIIPENHEDVSVHEEDQSTGENDQQNVDSSNEETASYSDTDGICKPPNDTDVVDYMRQEENASSSEVDPAYLPDNQEYHNTIFSTDDIKQEDETNYELEENTNTSEVDLAHILENEEYQNKCISADDATQEGNTDLELGDNSEIDLAHILESEEYENTSMSAGDATQEEREADIESFAGKSSDGRFSCLKCGHAFRKKSAFKRHVSLVHLKLKKYCCSICGSKFYFRYRLAQHQKIHNRSEKDRVFECEMCGKKYFEQSQLLRHKIIHDPNAFRCIKCRQLFTSRSALDRHLLRHKEKESSLKAKGDVFMAESSESLNMESDHVIGGSVSTTELRTFVKEHLGVTQSAEDRMDRLLQLEKEGTLKFKQDYADVFNAKKTNSNESERDQKTDEEMRQDEEMGRCEESVHCNVFIKQEPIESIEIKSHFDVNQSNKENYKSQLVSPIKHSLDVQSCPNFVNVSENEEEIESDTDPLAL</sequence>
<keyword evidence="5" id="KW-0539">Nucleus</keyword>
<evidence type="ECO:0000259" key="8">
    <source>
        <dbReference type="PROSITE" id="PS50157"/>
    </source>
</evidence>
<organism evidence="9 10">
    <name type="scientific">Halocaridina rubra</name>
    <name type="common">Hawaiian red shrimp</name>
    <dbReference type="NCBI Taxonomy" id="373956"/>
    <lineage>
        <taxon>Eukaryota</taxon>
        <taxon>Metazoa</taxon>
        <taxon>Ecdysozoa</taxon>
        <taxon>Arthropoda</taxon>
        <taxon>Crustacea</taxon>
        <taxon>Multicrustacea</taxon>
        <taxon>Malacostraca</taxon>
        <taxon>Eumalacostraca</taxon>
        <taxon>Eucarida</taxon>
        <taxon>Decapoda</taxon>
        <taxon>Pleocyemata</taxon>
        <taxon>Caridea</taxon>
        <taxon>Atyoidea</taxon>
        <taxon>Atyidae</taxon>
        <taxon>Halocaridina</taxon>
    </lineage>
</organism>
<feature type="domain" description="C2H2-type" evidence="8">
    <location>
        <begin position="214"/>
        <end position="241"/>
    </location>
</feature>
<dbReference type="FunFam" id="3.30.160.60:FF:002343">
    <property type="entry name" value="Zinc finger protein 33A"/>
    <property type="match status" value="1"/>
</dbReference>
<dbReference type="GO" id="GO:0005634">
    <property type="term" value="C:nucleus"/>
    <property type="evidence" value="ECO:0007669"/>
    <property type="project" value="UniProtKB-ARBA"/>
</dbReference>
<accession>A0AAN8WD29</accession>
<evidence type="ECO:0000313" key="10">
    <source>
        <dbReference type="Proteomes" id="UP001381693"/>
    </source>
</evidence>
<dbReference type="SUPFAM" id="SSF57667">
    <property type="entry name" value="beta-beta-alpha zinc fingers"/>
    <property type="match status" value="5"/>
</dbReference>
<feature type="region of interest" description="Disordered" evidence="7">
    <location>
        <begin position="662"/>
        <end position="686"/>
    </location>
</feature>
<feature type="domain" description="C2H2-type" evidence="8">
    <location>
        <begin position="15"/>
        <end position="42"/>
    </location>
</feature>
<protein>
    <recommendedName>
        <fullName evidence="8">C2H2-type domain-containing protein</fullName>
    </recommendedName>
</protein>
<evidence type="ECO:0000256" key="5">
    <source>
        <dbReference type="ARBA" id="ARBA00023242"/>
    </source>
</evidence>
<reference evidence="9 10" key="1">
    <citation type="submission" date="2023-11" db="EMBL/GenBank/DDBJ databases">
        <title>Halocaridina rubra genome assembly.</title>
        <authorList>
            <person name="Smith C."/>
        </authorList>
    </citation>
    <scope>NUCLEOTIDE SEQUENCE [LARGE SCALE GENOMIC DNA]</scope>
    <source>
        <strain evidence="9">EP-1</strain>
        <tissue evidence="9">Whole</tissue>
    </source>
</reference>
<evidence type="ECO:0000256" key="3">
    <source>
        <dbReference type="ARBA" id="ARBA00022771"/>
    </source>
</evidence>
<dbReference type="FunFam" id="3.30.160.60:FF:001818">
    <property type="entry name" value="GDNF-inducible zinc finger protein 1 isoform X1"/>
    <property type="match status" value="1"/>
</dbReference>
<dbReference type="Proteomes" id="UP001381693">
    <property type="component" value="Unassembled WGS sequence"/>
</dbReference>
<dbReference type="GO" id="GO:0008270">
    <property type="term" value="F:zinc ion binding"/>
    <property type="evidence" value="ECO:0007669"/>
    <property type="project" value="UniProtKB-KW"/>
</dbReference>
<evidence type="ECO:0000256" key="2">
    <source>
        <dbReference type="ARBA" id="ARBA00022737"/>
    </source>
</evidence>
<feature type="domain" description="C2H2-type" evidence="8">
    <location>
        <begin position="99"/>
        <end position="126"/>
    </location>
</feature>
<keyword evidence="1" id="KW-0479">Metal-binding</keyword>
<feature type="domain" description="C2H2-type" evidence="8">
    <location>
        <begin position="531"/>
        <end position="553"/>
    </location>
</feature>
<feature type="domain" description="C2H2-type" evidence="8">
    <location>
        <begin position="156"/>
        <end position="183"/>
    </location>
</feature>
<evidence type="ECO:0000256" key="6">
    <source>
        <dbReference type="PROSITE-ProRule" id="PRU00042"/>
    </source>
</evidence>
<dbReference type="SMART" id="SM00355">
    <property type="entry name" value="ZnF_C2H2"/>
    <property type="match status" value="12"/>
</dbReference>
<dbReference type="Gene3D" id="3.30.160.60">
    <property type="entry name" value="Classic Zinc Finger"/>
    <property type="match status" value="9"/>
</dbReference>
<evidence type="ECO:0000256" key="4">
    <source>
        <dbReference type="ARBA" id="ARBA00022833"/>
    </source>
</evidence>
<name>A0AAN8WD29_HALRR</name>
<dbReference type="InterPro" id="IPR050826">
    <property type="entry name" value="Krueppel_C2H2_ZnFinger"/>
</dbReference>
<evidence type="ECO:0000313" key="9">
    <source>
        <dbReference type="EMBL" id="KAK7049792.1"/>
    </source>
</evidence>
<feature type="domain" description="C2H2-type" evidence="8">
    <location>
        <begin position="471"/>
        <end position="499"/>
    </location>
</feature>
<feature type="compositionally biased region" description="Polar residues" evidence="7">
    <location>
        <begin position="304"/>
        <end position="324"/>
    </location>
</feature>
<dbReference type="Pfam" id="PF00096">
    <property type="entry name" value="zf-C2H2"/>
    <property type="match status" value="6"/>
</dbReference>
<dbReference type="Pfam" id="PF13912">
    <property type="entry name" value="zf-C2H2_6"/>
    <property type="match status" value="1"/>
</dbReference>
<dbReference type="PROSITE" id="PS50157">
    <property type="entry name" value="ZINC_FINGER_C2H2_2"/>
    <property type="match status" value="12"/>
</dbReference>
<feature type="domain" description="C2H2-type" evidence="8">
    <location>
        <begin position="187"/>
        <end position="209"/>
    </location>
</feature>
<dbReference type="GO" id="GO:0006355">
    <property type="term" value="P:regulation of DNA-templated transcription"/>
    <property type="evidence" value="ECO:0007669"/>
    <property type="project" value="UniProtKB-ARBA"/>
</dbReference>
<dbReference type="InterPro" id="IPR013087">
    <property type="entry name" value="Znf_C2H2_type"/>
</dbReference>
<feature type="domain" description="C2H2-type" evidence="8">
    <location>
        <begin position="558"/>
        <end position="585"/>
    </location>
</feature>
<dbReference type="EMBL" id="JAXCGZ010021515">
    <property type="protein sequence ID" value="KAK7049792.1"/>
    <property type="molecule type" value="Genomic_DNA"/>
</dbReference>
<feature type="domain" description="C2H2-type" evidence="8">
    <location>
        <begin position="500"/>
        <end position="527"/>
    </location>
</feature>
<feature type="domain" description="C2H2-type" evidence="8">
    <location>
        <begin position="71"/>
        <end position="98"/>
    </location>
</feature>